<dbReference type="EMBL" id="CP025682">
    <property type="protein sequence ID" value="AUN93671.1"/>
    <property type="molecule type" value="Genomic_DNA"/>
</dbReference>
<sequence>MSDTPEASTPHRWRFFRVGGFDQVRIDRADDLRNLATLDQKLWSVLACPTSDLEFDCRTLALIDTDGDGQIRQPEIVAATEWVCRVLRTPEVLFDSGDAVPLAALNEADEEGATLLAAAREVLAVLGRPEADAIAFDDVADKTRLFSADHPNGDGIVPAALAGDERLAAAIALIVETLGGEADLSGEPGITEGTLTAFFEQAQQVSDWHRAAEDKADDVRPLGEDTAAAAEVFDAVRAKVDDYFTRCRLAAFDARAGAALNPAEAFYGGLGAQTLDAGHTDIAALPLALAGADKPLPLAGELNPAWAARIAQLHDAVVTPLLGKRETLSEADWKDLAARFAAYRGWLGAKPDSALATLDVTRLRELLEDDTRARLMERIEADRAAHGAAGPIDALERLTRYRRDLVTLLRNFVSLTNFYARQDKAIFQAGTLYLDERSCELVLRVPDMAKHAKLAPLSGAYLVYCTCSRKGEKPFTIVAAMTGGDADEMMVPGRNGLFYDRAGLDWSATVVKVVEAPISVRQAFFSPYKRVARLIGAQMEKFAASRDKAVESKAQAGIADSAAKAEAGTPAAPASQAFDIAKFAGIFAAIGLAIGAIGTALAAIVSGLLSLPAWKIPLVFVGVVLLISGPSMLLAWLKLRRRNLGPLLDANGWAVNARARINIPFGGSLTGTPELPDGASRSLDDPYAEKGGAWKWWLLAAIVVVVLAELWRNGVLG</sequence>
<gene>
    <name evidence="2" type="ORF">C0099_01200</name>
</gene>
<feature type="transmembrane region" description="Helical" evidence="1">
    <location>
        <begin position="616"/>
        <end position="637"/>
    </location>
</feature>
<name>A0A2I6S329_9RHOO</name>
<dbReference type="Proteomes" id="UP000242205">
    <property type="component" value="Chromosome"/>
</dbReference>
<protein>
    <recommendedName>
        <fullName evidence="4">EF-hand domain-containing protein</fullName>
    </recommendedName>
</protein>
<evidence type="ECO:0000256" key="1">
    <source>
        <dbReference type="SAM" id="Phobius"/>
    </source>
</evidence>
<dbReference type="AlphaFoldDB" id="A0A2I6S329"/>
<dbReference type="KEGG" id="atw:C0099_01200"/>
<accession>A0A2I6S329</accession>
<feature type="transmembrane region" description="Helical" evidence="1">
    <location>
        <begin position="583"/>
        <end position="609"/>
    </location>
</feature>
<keyword evidence="3" id="KW-1185">Reference proteome</keyword>
<reference evidence="2 3" key="1">
    <citation type="submission" date="2018-01" db="EMBL/GenBank/DDBJ databases">
        <authorList>
            <person name="Fu G.-Y."/>
        </authorList>
    </citation>
    <scope>NUCLEOTIDE SEQUENCE [LARGE SCALE GENOMIC DNA]</scope>
    <source>
        <strain evidence="2 3">SY39</strain>
    </source>
</reference>
<dbReference type="OrthoDB" id="9785737at2"/>
<organism evidence="2 3">
    <name type="scientific">Pseudazoarcus pumilus</name>
    <dbReference type="NCBI Taxonomy" id="2067960"/>
    <lineage>
        <taxon>Bacteria</taxon>
        <taxon>Pseudomonadati</taxon>
        <taxon>Pseudomonadota</taxon>
        <taxon>Betaproteobacteria</taxon>
        <taxon>Rhodocyclales</taxon>
        <taxon>Zoogloeaceae</taxon>
        <taxon>Pseudazoarcus</taxon>
    </lineage>
</organism>
<evidence type="ECO:0008006" key="4">
    <source>
        <dbReference type="Google" id="ProtNLM"/>
    </source>
</evidence>
<keyword evidence="1" id="KW-0812">Transmembrane</keyword>
<dbReference type="RefSeq" id="WP_102245745.1">
    <property type="nucleotide sequence ID" value="NZ_CP025682.1"/>
</dbReference>
<keyword evidence="1" id="KW-1133">Transmembrane helix</keyword>
<evidence type="ECO:0000313" key="3">
    <source>
        <dbReference type="Proteomes" id="UP000242205"/>
    </source>
</evidence>
<proteinExistence type="predicted"/>
<keyword evidence="1" id="KW-0472">Membrane</keyword>
<feature type="transmembrane region" description="Helical" evidence="1">
    <location>
        <begin position="694"/>
        <end position="711"/>
    </location>
</feature>
<evidence type="ECO:0000313" key="2">
    <source>
        <dbReference type="EMBL" id="AUN93671.1"/>
    </source>
</evidence>